<feature type="transmembrane region" description="Helical" evidence="8">
    <location>
        <begin position="303"/>
        <end position="322"/>
    </location>
</feature>
<protein>
    <recommendedName>
        <fullName evidence="9">Glycosyltransferase RgtA/B/C/D-like domain-containing protein</fullName>
    </recommendedName>
</protein>
<dbReference type="EMBL" id="JACHYB010000001">
    <property type="protein sequence ID" value="MBB3186409.1"/>
    <property type="molecule type" value="Genomic_DNA"/>
</dbReference>
<dbReference type="Pfam" id="PF13231">
    <property type="entry name" value="PMT_2"/>
    <property type="match status" value="1"/>
</dbReference>
<evidence type="ECO:0000256" key="5">
    <source>
        <dbReference type="ARBA" id="ARBA00022692"/>
    </source>
</evidence>
<dbReference type="GO" id="GO:0005886">
    <property type="term" value="C:plasma membrane"/>
    <property type="evidence" value="ECO:0007669"/>
    <property type="project" value="UniProtKB-SubCell"/>
</dbReference>
<evidence type="ECO:0000259" key="9">
    <source>
        <dbReference type="Pfam" id="PF13231"/>
    </source>
</evidence>
<keyword evidence="7 8" id="KW-0472">Membrane</keyword>
<evidence type="ECO:0000256" key="4">
    <source>
        <dbReference type="ARBA" id="ARBA00022679"/>
    </source>
</evidence>
<name>A0A7W5H197_9PORP</name>
<dbReference type="Proteomes" id="UP000544222">
    <property type="component" value="Unassembled WGS sequence"/>
</dbReference>
<evidence type="ECO:0000313" key="11">
    <source>
        <dbReference type="Proteomes" id="UP000544222"/>
    </source>
</evidence>
<evidence type="ECO:0000256" key="7">
    <source>
        <dbReference type="ARBA" id="ARBA00023136"/>
    </source>
</evidence>
<evidence type="ECO:0000256" key="6">
    <source>
        <dbReference type="ARBA" id="ARBA00022989"/>
    </source>
</evidence>
<dbReference type="AlphaFoldDB" id="A0A7W5H197"/>
<evidence type="ECO:0000256" key="8">
    <source>
        <dbReference type="SAM" id="Phobius"/>
    </source>
</evidence>
<dbReference type="PANTHER" id="PTHR33908:SF11">
    <property type="entry name" value="MEMBRANE PROTEIN"/>
    <property type="match status" value="1"/>
</dbReference>
<gene>
    <name evidence="10" type="ORF">FHX64_000572</name>
</gene>
<feature type="transmembrane region" description="Helical" evidence="8">
    <location>
        <begin position="159"/>
        <end position="177"/>
    </location>
</feature>
<feature type="transmembrane region" description="Helical" evidence="8">
    <location>
        <begin position="7"/>
        <end position="27"/>
    </location>
</feature>
<feature type="transmembrane region" description="Helical" evidence="8">
    <location>
        <begin position="329"/>
        <end position="348"/>
    </location>
</feature>
<evidence type="ECO:0000256" key="3">
    <source>
        <dbReference type="ARBA" id="ARBA00022676"/>
    </source>
</evidence>
<evidence type="ECO:0000313" key="10">
    <source>
        <dbReference type="EMBL" id="MBB3186409.1"/>
    </source>
</evidence>
<dbReference type="GO" id="GO:0009103">
    <property type="term" value="P:lipopolysaccharide biosynthetic process"/>
    <property type="evidence" value="ECO:0007669"/>
    <property type="project" value="UniProtKB-ARBA"/>
</dbReference>
<keyword evidence="5 8" id="KW-0812">Transmembrane</keyword>
<reference evidence="10 11" key="1">
    <citation type="submission" date="2020-08" db="EMBL/GenBank/DDBJ databases">
        <title>Genomic Encyclopedia of Type Strains, Phase IV (KMG-IV): sequencing the most valuable type-strain genomes for metagenomic binning, comparative biology and taxonomic classification.</title>
        <authorList>
            <person name="Goeker M."/>
        </authorList>
    </citation>
    <scope>NUCLEOTIDE SEQUENCE [LARGE SCALE GENOMIC DNA]</scope>
    <source>
        <strain evidence="10 11">DSM 27471</strain>
    </source>
</reference>
<feature type="transmembrane region" description="Helical" evidence="8">
    <location>
        <begin position="67"/>
        <end position="88"/>
    </location>
</feature>
<feature type="transmembrane region" description="Helical" evidence="8">
    <location>
        <begin position="277"/>
        <end position="297"/>
    </location>
</feature>
<keyword evidence="2" id="KW-1003">Cell membrane</keyword>
<feature type="transmembrane region" description="Helical" evidence="8">
    <location>
        <begin position="189"/>
        <end position="208"/>
    </location>
</feature>
<dbReference type="PANTHER" id="PTHR33908">
    <property type="entry name" value="MANNOSYLTRANSFERASE YKCB-RELATED"/>
    <property type="match status" value="1"/>
</dbReference>
<dbReference type="InterPro" id="IPR050297">
    <property type="entry name" value="LipidA_mod_glycosyltrf_83"/>
</dbReference>
<sequence length="494" mass="57032">MKKKEIFGVILVFTALRILLASMMGLMPQDAYYFYYSDHIALSYFDHPPMIAYMLRFFSIILGHSALSLHLADFLITSLTLYVFYLFLKEILEGETLRKAFILIATTPLMTVLCINSTPDVPLLLFWAISLLLMYRAVMHHRIIDWILAGIVVGLTFDSKYTGLFLPAGMVLFLLLSPTHRRKLISWQFLLFVVFCCLAVSPVAIWNINNHFISFKYQSTQRASSIDSFHFQPILFLGSFGSQLFLVLPVFYLVIFKAGYYLLKKYFTRSPIDDKQLFAASFSLPVIFFFTAVSLFYWVKINWMMPAFLSAAIIAVVYFKTWKSIRWQIWISLFIHLLAIIEIGYMVVPINSDDTWWGWKQLAGKVKTLQHSHPNYFVFSDDSYKTAAELNFYLPTHVYAGNLIAQDAYQFALNDTALNALSSHNGLYITSSFNQHNKSLKGNVEPYLLKYFKKVQPLDSILLKDHNGNIRRRFAVYACQGYMPPAKDHQIPVK</sequence>
<keyword evidence="6 8" id="KW-1133">Transmembrane helix</keyword>
<comment type="subcellular location">
    <subcellularLocation>
        <location evidence="1">Cell membrane</location>
        <topology evidence="1">Multi-pass membrane protein</topology>
    </subcellularLocation>
</comment>
<proteinExistence type="predicted"/>
<dbReference type="RefSeq" id="WP_183412307.1">
    <property type="nucleotide sequence ID" value="NZ_JACHYB010000001.1"/>
</dbReference>
<feature type="transmembrane region" description="Helical" evidence="8">
    <location>
        <begin position="234"/>
        <end position="256"/>
    </location>
</feature>
<organism evidence="10 11">
    <name type="scientific">Microbacter margulisiae</name>
    <dbReference type="NCBI Taxonomy" id="1350067"/>
    <lineage>
        <taxon>Bacteria</taxon>
        <taxon>Pseudomonadati</taxon>
        <taxon>Bacteroidota</taxon>
        <taxon>Bacteroidia</taxon>
        <taxon>Bacteroidales</taxon>
        <taxon>Porphyromonadaceae</taxon>
        <taxon>Microbacter</taxon>
    </lineage>
</organism>
<evidence type="ECO:0000256" key="1">
    <source>
        <dbReference type="ARBA" id="ARBA00004651"/>
    </source>
</evidence>
<feature type="domain" description="Glycosyltransferase RgtA/B/C/D-like" evidence="9">
    <location>
        <begin position="46"/>
        <end position="206"/>
    </location>
</feature>
<keyword evidence="4" id="KW-0808">Transferase</keyword>
<dbReference type="GO" id="GO:0016763">
    <property type="term" value="F:pentosyltransferase activity"/>
    <property type="evidence" value="ECO:0007669"/>
    <property type="project" value="TreeGrafter"/>
</dbReference>
<keyword evidence="3" id="KW-0328">Glycosyltransferase</keyword>
<keyword evidence="11" id="KW-1185">Reference proteome</keyword>
<comment type="caution">
    <text evidence="10">The sequence shown here is derived from an EMBL/GenBank/DDBJ whole genome shotgun (WGS) entry which is preliminary data.</text>
</comment>
<dbReference type="InterPro" id="IPR038731">
    <property type="entry name" value="RgtA/B/C-like"/>
</dbReference>
<evidence type="ECO:0000256" key="2">
    <source>
        <dbReference type="ARBA" id="ARBA00022475"/>
    </source>
</evidence>
<accession>A0A7W5H197</accession>